<dbReference type="Proteomes" id="UP000286947">
    <property type="component" value="Unassembled WGS sequence"/>
</dbReference>
<accession>A0A433SEG8</accession>
<organism evidence="1 2">
    <name type="scientific">Saezia sanguinis</name>
    <dbReference type="NCBI Taxonomy" id="1965230"/>
    <lineage>
        <taxon>Bacteria</taxon>
        <taxon>Pseudomonadati</taxon>
        <taxon>Pseudomonadota</taxon>
        <taxon>Betaproteobacteria</taxon>
        <taxon>Burkholderiales</taxon>
        <taxon>Saeziaceae</taxon>
        <taxon>Saezia</taxon>
    </lineage>
</organism>
<evidence type="ECO:0000313" key="2">
    <source>
        <dbReference type="Proteomes" id="UP000286947"/>
    </source>
</evidence>
<reference evidence="1 2" key="1">
    <citation type="submission" date="2018-01" db="EMBL/GenBank/DDBJ databases">
        <title>Saezia sanguinis gen. nov., sp. nov., in the order Burkholderiales isolated from human blood.</title>
        <authorList>
            <person name="Medina-Pascual M.J."/>
            <person name="Valdezate S."/>
            <person name="Monzon S."/>
            <person name="Cuesta I."/>
            <person name="Carrasco G."/>
            <person name="Villalon P."/>
            <person name="Saez-Nieto J.A."/>
        </authorList>
    </citation>
    <scope>NUCLEOTIDE SEQUENCE [LARGE SCALE GENOMIC DNA]</scope>
    <source>
        <strain evidence="1 2">CNM695-12</strain>
    </source>
</reference>
<dbReference type="InterPro" id="IPR028994">
    <property type="entry name" value="Integrin_alpha_N"/>
</dbReference>
<sequence length="257" mass="28412">MLCAHAQTNEIETQNSPDAYGQYVIVVPNGQSFPALQQYTYPENDRYAPYSSTSDIPTHAGPGWMALTYRNDVWELHETAIQIKEAPLEGEDVNGATVGHLISSPTVPDALVLLRDHSLIAGPIEAPEVASWTPPRSDPPPNNFHAVFEYDIEMAGTTYRLQLERYDSSNNVYPSDTLTITNLSTGQTSPPLNTSPEDDTTRSIAALWIADLNRDGRPDLIVKFDSYNETYLCLFLSDNPPPGHMFKHAGCYSAYGC</sequence>
<name>A0A433SEG8_9BURK</name>
<gene>
    <name evidence="1" type="ORF">CUZ56_01068</name>
</gene>
<protein>
    <submittedName>
        <fullName evidence="1">Uncharacterized protein</fullName>
    </submittedName>
</protein>
<dbReference type="AlphaFoldDB" id="A0A433SEG8"/>
<dbReference type="SUPFAM" id="SSF69318">
    <property type="entry name" value="Integrin alpha N-terminal domain"/>
    <property type="match status" value="1"/>
</dbReference>
<proteinExistence type="predicted"/>
<evidence type="ECO:0000313" key="1">
    <source>
        <dbReference type="EMBL" id="RUS67128.1"/>
    </source>
</evidence>
<keyword evidence="2" id="KW-1185">Reference proteome</keyword>
<comment type="caution">
    <text evidence="1">The sequence shown here is derived from an EMBL/GenBank/DDBJ whole genome shotgun (WGS) entry which is preliminary data.</text>
</comment>
<dbReference type="EMBL" id="PQSP01000002">
    <property type="protein sequence ID" value="RUS67128.1"/>
    <property type="molecule type" value="Genomic_DNA"/>
</dbReference>